<name>A0A399R6M4_9PROT</name>
<evidence type="ECO:0000313" key="1">
    <source>
        <dbReference type="EMBL" id="RIJ26413.1"/>
    </source>
</evidence>
<dbReference type="Proteomes" id="UP000266385">
    <property type="component" value="Unassembled WGS sequence"/>
</dbReference>
<proteinExistence type="predicted"/>
<gene>
    <name evidence="1" type="ORF">D1223_15635</name>
</gene>
<organism evidence="1 2">
    <name type="scientific">Henriciella mobilis</name>
    <dbReference type="NCBI Taxonomy" id="2305467"/>
    <lineage>
        <taxon>Bacteria</taxon>
        <taxon>Pseudomonadati</taxon>
        <taxon>Pseudomonadota</taxon>
        <taxon>Alphaproteobacteria</taxon>
        <taxon>Hyphomonadales</taxon>
        <taxon>Hyphomonadaceae</taxon>
        <taxon>Henriciella</taxon>
    </lineage>
</organism>
<dbReference type="EMBL" id="QWFX01000016">
    <property type="protein sequence ID" value="RIJ26413.1"/>
    <property type="molecule type" value="Genomic_DNA"/>
</dbReference>
<evidence type="ECO:0000313" key="2">
    <source>
        <dbReference type="Proteomes" id="UP000266385"/>
    </source>
</evidence>
<accession>A0A399R6M4</accession>
<dbReference type="AlphaFoldDB" id="A0A399R6M4"/>
<sequence>MLAGIGLAGASALQGCARGDDGVDAQALAQCHRTIQRATLAVQVAGPVMTYEERSAARRQLEDADHRLLHVWAQEEGLSISAAQFAEEAPKAVAFIEGIDAEAGLSEQEKLSALSAAADAPEAWRDHVSRALNCAGRLAP</sequence>
<protein>
    <submittedName>
        <fullName evidence="1">Uncharacterized protein</fullName>
    </submittedName>
</protein>
<comment type="caution">
    <text evidence="1">The sequence shown here is derived from an EMBL/GenBank/DDBJ whole genome shotgun (WGS) entry which is preliminary data.</text>
</comment>
<reference evidence="1 2" key="1">
    <citation type="submission" date="2018-08" db="EMBL/GenBank/DDBJ databases">
        <title>Henriciella mobilis sp. nov., isolated from seawater.</title>
        <authorList>
            <person name="Cheng H."/>
            <person name="Wu Y.-H."/>
            <person name="Xu X.-W."/>
            <person name="Guo L.-L."/>
        </authorList>
    </citation>
    <scope>NUCLEOTIDE SEQUENCE [LARGE SCALE GENOMIC DNA]</scope>
    <source>
        <strain evidence="1 2">JN25</strain>
    </source>
</reference>
<keyword evidence="2" id="KW-1185">Reference proteome</keyword>